<evidence type="ECO:0000313" key="2">
    <source>
        <dbReference type="Proteomes" id="UP000001060"/>
    </source>
</evidence>
<dbReference type="EMBL" id="FN650140">
    <property type="protein sequence ID" value="CBJ13435.1"/>
    <property type="molecule type" value="Genomic_DNA"/>
</dbReference>
<evidence type="ECO:0000313" key="1">
    <source>
        <dbReference type="EMBL" id="CBJ13435.1"/>
    </source>
</evidence>
<dbReference type="STRING" id="661367.LLO_2988"/>
<dbReference type="AlphaFoldDB" id="D3HLV5"/>
<sequence>MYPPAYMLARQSTTDIHRDNLIFKRNDLIVVNIHGIHKIYQKGINDLQAIEQFIIHRQQGKCRVIDMSLYAFLQVIQQTPLDIPIRSYVTTSEAIQSYLSSLKGEFRY</sequence>
<accession>D3HLV5</accession>
<name>D3HLV5_LEGLN</name>
<organism evidence="1 2">
    <name type="scientific">Legionella longbeachae serogroup 1 (strain NSW150)</name>
    <dbReference type="NCBI Taxonomy" id="661367"/>
    <lineage>
        <taxon>Bacteria</taxon>
        <taxon>Pseudomonadati</taxon>
        <taxon>Pseudomonadota</taxon>
        <taxon>Gammaproteobacteria</taxon>
        <taxon>Legionellales</taxon>
        <taxon>Legionellaceae</taxon>
        <taxon>Legionella</taxon>
    </lineage>
</organism>
<keyword evidence="2" id="KW-1185">Reference proteome</keyword>
<dbReference type="RefSeq" id="WP_003634882.1">
    <property type="nucleotide sequence ID" value="NC_013861.1"/>
</dbReference>
<proteinExistence type="predicted"/>
<dbReference type="eggNOG" id="COG0625">
    <property type="taxonomic scope" value="Bacteria"/>
</dbReference>
<gene>
    <name evidence="1" type="ordered locus">LLO_2988</name>
</gene>
<dbReference type="GeneID" id="40927175"/>
<dbReference type="HOGENOM" id="CLU_2193642_0_0_6"/>
<dbReference type="OrthoDB" id="9810080at2"/>
<dbReference type="Proteomes" id="UP000001060">
    <property type="component" value="Chromosome"/>
</dbReference>
<reference evidence="1 2" key="1">
    <citation type="journal article" date="2010" name="PLoS Genet.">
        <title>Analysis of the Legionella longbeachae genome and transcriptome uncovers unique strategies to cause Legionnaires' disease.</title>
        <authorList>
            <person name="Cazalet C."/>
            <person name="Gomez-Valero L."/>
            <person name="Rusniok C."/>
            <person name="Lomma M."/>
            <person name="Dervins-Ravault D."/>
            <person name="Newton H."/>
            <person name="Sansom F."/>
            <person name="Jarraud S."/>
            <person name="Zidane N."/>
            <person name="Ma L."/>
            <person name="Bouchier C."/>
            <person name="Etienne J."/>
            <person name="Hartland E."/>
            <person name="Buchrieser C."/>
        </authorList>
    </citation>
    <scope>NUCLEOTIDE SEQUENCE [LARGE SCALE GENOMIC DNA]</scope>
    <source>
        <strain evidence="1 2">NSW150</strain>
    </source>
</reference>
<protein>
    <submittedName>
        <fullName evidence="1">Uncharacterized protein</fullName>
    </submittedName>
</protein>
<dbReference type="KEGG" id="llo:LLO_2988"/>